<evidence type="ECO:0000313" key="10">
    <source>
        <dbReference type="EMBL" id="OTF83123.1"/>
    </source>
</evidence>
<dbReference type="Proteomes" id="UP000194236">
    <property type="component" value="Unassembled WGS sequence"/>
</dbReference>
<dbReference type="GO" id="GO:0005509">
    <property type="term" value="F:calcium ion binding"/>
    <property type="evidence" value="ECO:0007669"/>
    <property type="project" value="UniProtKB-UniRule"/>
</dbReference>
<dbReference type="InterPro" id="IPR015919">
    <property type="entry name" value="Cadherin-like_sf"/>
</dbReference>
<accession>A0A1Y3BTI9</accession>
<dbReference type="InterPro" id="IPR020894">
    <property type="entry name" value="Cadherin_CS"/>
</dbReference>
<proteinExistence type="predicted"/>
<evidence type="ECO:0000256" key="4">
    <source>
        <dbReference type="ARBA" id="ARBA00022837"/>
    </source>
</evidence>
<comment type="caution">
    <text evidence="10">The sequence shown here is derived from an EMBL/GenBank/DDBJ whole genome shotgun (WGS) entry which is preliminary data.</text>
</comment>
<dbReference type="InterPro" id="IPR050174">
    <property type="entry name" value="Protocadherin/Cadherin-CA"/>
</dbReference>
<dbReference type="EMBL" id="MUJZ01005037">
    <property type="protein sequence ID" value="OTF83123.1"/>
    <property type="molecule type" value="Genomic_DNA"/>
</dbReference>
<dbReference type="PANTHER" id="PTHR24028">
    <property type="entry name" value="CADHERIN-87A"/>
    <property type="match status" value="1"/>
</dbReference>
<dbReference type="PROSITE" id="PS50268">
    <property type="entry name" value="CADHERIN_2"/>
    <property type="match status" value="1"/>
</dbReference>
<comment type="subcellular location">
    <subcellularLocation>
        <location evidence="1">Membrane</location>
        <topology evidence="1">Single-pass membrane protein</topology>
    </subcellularLocation>
</comment>
<evidence type="ECO:0000256" key="1">
    <source>
        <dbReference type="ARBA" id="ARBA00004167"/>
    </source>
</evidence>
<dbReference type="CDD" id="cd11304">
    <property type="entry name" value="Cadherin_repeat"/>
    <property type="match status" value="1"/>
</dbReference>
<evidence type="ECO:0000256" key="8">
    <source>
        <dbReference type="PROSITE-ProRule" id="PRU00043"/>
    </source>
</evidence>
<dbReference type="PROSITE" id="PS00232">
    <property type="entry name" value="CADHERIN_1"/>
    <property type="match status" value="1"/>
</dbReference>
<sequence length="57" mass="6466">MLDREDTPRHHVKILAIDDGIPARTATTTLTVIVVDVNDNAPRFLKDYRPVIMEHQG</sequence>
<dbReference type="SUPFAM" id="SSF49313">
    <property type="entry name" value="Cadherin-like"/>
    <property type="match status" value="1"/>
</dbReference>
<dbReference type="GO" id="GO:0005886">
    <property type="term" value="C:plasma membrane"/>
    <property type="evidence" value="ECO:0007669"/>
    <property type="project" value="InterPro"/>
</dbReference>
<dbReference type="PANTHER" id="PTHR24028:SF328">
    <property type="entry name" value="CADHERIN-3"/>
    <property type="match status" value="1"/>
</dbReference>
<evidence type="ECO:0000256" key="6">
    <source>
        <dbReference type="ARBA" id="ARBA00023136"/>
    </source>
</evidence>
<keyword evidence="5" id="KW-1133">Transmembrane helix</keyword>
<dbReference type="OrthoDB" id="6252479at2759"/>
<evidence type="ECO:0000256" key="3">
    <source>
        <dbReference type="ARBA" id="ARBA00022737"/>
    </source>
</evidence>
<evidence type="ECO:0000256" key="7">
    <source>
        <dbReference type="ARBA" id="ARBA00023180"/>
    </source>
</evidence>
<keyword evidence="3" id="KW-0677">Repeat</keyword>
<feature type="domain" description="Cadherin" evidence="9">
    <location>
        <begin position="2"/>
        <end position="44"/>
    </location>
</feature>
<organism evidence="10 11">
    <name type="scientific">Euroglyphus maynei</name>
    <name type="common">Mayne's house dust mite</name>
    <dbReference type="NCBI Taxonomy" id="6958"/>
    <lineage>
        <taxon>Eukaryota</taxon>
        <taxon>Metazoa</taxon>
        <taxon>Ecdysozoa</taxon>
        <taxon>Arthropoda</taxon>
        <taxon>Chelicerata</taxon>
        <taxon>Arachnida</taxon>
        <taxon>Acari</taxon>
        <taxon>Acariformes</taxon>
        <taxon>Sarcoptiformes</taxon>
        <taxon>Astigmata</taxon>
        <taxon>Psoroptidia</taxon>
        <taxon>Analgoidea</taxon>
        <taxon>Pyroglyphidae</taxon>
        <taxon>Pyroglyphinae</taxon>
        <taxon>Euroglyphus</taxon>
    </lineage>
</organism>
<evidence type="ECO:0000259" key="9">
    <source>
        <dbReference type="PROSITE" id="PS50268"/>
    </source>
</evidence>
<keyword evidence="11" id="KW-1185">Reference proteome</keyword>
<keyword evidence="4 8" id="KW-0106">Calcium</keyword>
<reference evidence="10 11" key="1">
    <citation type="submission" date="2017-03" db="EMBL/GenBank/DDBJ databases">
        <title>Genome Survey of Euroglyphus maynei.</title>
        <authorList>
            <person name="Arlian L.G."/>
            <person name="Morgan M.S."/>
            <person name="Rider S.D."/>
        </authorList>
    </citation>
    <scope>NUCLEOTIDE SEQUENCE [LARGE SCALE GENOMIC DNA]</scope>
    <source>
        <strain evidence="10">Arlian Lab</strain>
        <tissue evidence="10">Whole body</tissue>
    </source>
</reference>
<name>A0A1Y3BTI9_EURMA</name>
<evidence type="ECO:0000313" key="11">
    <source>
        <dbReference type="Proteomes" id="UP000194236"/>
    </source>
</evidence>
<evidence type="ECO:0000256" key="2">
    <source>
        <dbReference type="ARBA" id="ARBA00022692"/>
    </source>
</evidence>
<evidence type="ECO:0000256" key="5">
    <source>
        <dbReference type="ARBA" id="ARBA00022989"/>
    </source>
</evidence>
<dbReference type="InterPro" id="IPR002126">
    <property type="entry name" value="Cadherin-like_dom"/>
</dbReference>
<keyword evidence="2" id="KW-0812">Transmembrane</keyword>
<dbReference type="AlphaFoldDB" id="A0A1Y3BTI9"/>
<dbReference type="GO" id="GO:0007156">
    <property type="term" value="P:homophilic cell adhesion via plasma membrane adhesion molecules"/>
    <property type="evidence" value="ECO:0007669"/>
    <property type="project" value="InterPro"/>
</dbReference>
<protein>
    <recommendedName>
        <fullName evidence="9">Cadherin domain-containing protein</fullName>
    </recommendedName>
</protein>
<dbReference type="Gene3D" id="2.60.40.60">
    <property type="entry name" value="Cadherins"/>
    <property type="match status" value="1"/>
</dbReference>
<keyword evidence="6" id="KW-0472">Membrane</keyword>
<feature type="non-terminal residue" evidence="10">
    <location>
        <position position="57"/>
    </location>
</feature>
<keyword evidence="7" id="KW-0325">Glycoprotein</keyword>
<gene>
    <name evidence="10" type="ORF">BLA29_015581</name>
</gene>